<protein>
    <submittedName>
        <fullName evidence="3">Uncharacterized protein</fullName>
    </submittedName>
</protein>
<dbReference type="AlphaFoldDB" id="A0AA38X107"/>
<comment type="caution">
    <text evidence="3">The sequence shown here is derived from an EMBL/GenBank/DDBJ whole genome shotgun (WGS) entry which is preliminary data.</text>
</comment>
<proteinExistence type="predicted"/>
<organism evidence="3 4">
    <name type="scientific">Cladophialophora chaetospira</name>
    <dbReference type="NCBI Taxonomy" id="386627"/>
    <lineage>
        <taxon>Eukaryota</taxon>
        <taxon>Fungi</taxon>
        <taxon>Dikarya</taxon>
        <taxon>Ascomycota</taxon>
        <taxon>Pezizomycotina</taxon>
        <taxon>Eurotiomycetes</taxon>
        <taxon>Chaetothyriomycetidae</taxon>
        <taxon>Chaetothyriales</taxon>
        <taxon>Herpotrichiellaceae</taxon>
        <taxon>Cladophialophora</taxon>
    </lineage>
</organism>
<gene>
    <name evidence="3" type="ORF">H2200_010914</name>
</gene>
<feature type="region of interest" description="Disordered" evidence="2">
    <location>
        <begin position="139"/>
        <end position="165"/>
    </location>
</feature>
<reference evidence="3" key="1">
    <citation type="submission" date="2022-10" db="EMBL/GenBank/DDBJ databases">
        <title>Culturing micro-colonial fungi from biological soil crusts in the Mojave desert and describing Neophaeococcomyces mojavensis, and introducing the new genera and species Taxawa tesnikishii.</title>
        <authorList>
            <person name="Kurbessoian T."/>
            <person name="Stajich J.E."/>
        </authorList>
    </citation>
    <scope>NUCLEOTIDE SEQUENCE</scope>
    <source>
        <strain evidence="3">TK_41</strain>
    </source>
</reference>
<keyword evidence="4" id="KW-1185">Reference proteome</keyword>
<evidence type="ECO:0000313" key="4">
    <source>
        <dbReference type="Proteomes" id="UP001172673"/>
    </source>
</evidence>
<evidence type="ECO:0000313" key="3">
    <source>
        <dbReference type="EMBL" id="KAJ9604799.1"/>
    </source>
</evidence>
<dbReference type="Proteomes" id="UP001172673">
    <property type="component" value="Unassembled WGS sequence"/>
</dbReference>
<evidence type="ECO:0000256" key="1">
    <source>
        <dbReference type="SAM" id="Coils"/>
    </source>
</evidence>
<dbReference type="EMBL" id="JAPDRK010000018">
    <property type="protein sequence ID" value="KAJ9604799.1"/>
    <property type="molecule type" value="Genomic_DNA"/>
</dbReference>
<evidence type="ECO:0000256" key="2">
    <source>
        <dbReference type="SAM" id="MobiDB-lite"/>
    </source>
</evidence>
<name>A0AA38X107_9EURO</name>
<sequence>MDEDGSISVYDPAHKQWATEVKEECEHIQDKAERLKSDIEVHKGRAVALSNLAAEGKLSLEGLRKLTEGLEQKAGQLYERADAVELEAHIHMEQNIDDMDYLLPKKARNGRNKAMTEMFHAVEDTQDVRRDLEKTVVSVREKLDETTEAKTEDTSEDQSKVQERA</sequence>
<feature type="coiled-coil region" evidence="1">
    <location>
        <begin position="18"/>
        <end position="45"/>
    </location>
</feature>
<keyword evidence="1" id="KW-0175">Coiled coil</keyword>
<accession>A0AA38X107</accession>